<protein>
    <submittedName>
        <fullName evidence="5">UDP-glucose 4-epimerase</fullName>
    </submittedName>
</protein>
<proteinExistence type="inferred from homology"/>
<dbReference type="GO" id="GO:0016491">
    <property type="term" value="F:oxidoreductase activity"/>
    <property type="evidence" value="ECO:0007669"/>
    <property type="project" value="UniProtKB-KW"/>
</dbReference>
<dbReference type="EMBL" id="BOPH01000068">
    <property type="protein sequence ID" value="GIJ69690.1"/>
    <property type="molecule type" value="Genomic_DNA"/>
</dbReference>
<keyword evidence="2" id="KW-0560">Oxidoreductase</keyword>
<comment type="caution">
    <text evidence="5">The sequence shown here is derived from an EMBL/GenBank/DDBJ whole genome shotgun (WGS) entry which is preliminary data.</text>
</comment>
<dbReference type="Pfam" id="PF01370">
    <property type="entry name" value="Epimerase"/>
    <property type="match status" value="1"/>
</dbReference>
<dbReference type="InterPro" id="IPR001509">
    <property type="entry name" value="Epimerase_deHydtase"/>
</dbReference>
<dbReference type="SUPFAM" id="SSF51735">
    <property type="entry name" value="NAD(P)-binding Rossmann-fold domains"/>
    <property type="match status" value="1"/>
</dbReference>
<dbReference type="Proteomes" id="UP000635606">
    <property type="component" value="Unassembled WGS sequence"/>
</dbReference>
<dbReference type="AlphaFoldDB" id="A0A8J3ZWF8"/>
<evidence type="ECO:0000256" key="1">
    <source>
        <dbReference type="ARBA" id="ARBA00007637"/>
    </source>
</evidence>
<comment type="similarity">
    <text evidence="1">Belongs to the NAD(P)-dependent epimerase/dehydratase family.</text>
</comment>
<evidence type="ECO:0000256" key="2">
    <source>
        <dbReference type="ARBA" id="ARBA00023002"/>
    </source>
</evidence>
<reference evidence="5" key="1">
    <citation type="submission" date="2021-01" db="EMBL/GenBank/DDBJ databases">
        <title>Whole genome shotgun sequence of Virgisporangium ochraceum NBRC 16418.</title>
        <authorList>
            <person name="Komaki H."/>
            <person name="Tamura T."/>
        </authorList>
    </citation>
    <scope>NUCLEOTIDE SEQUENCE</scope>
    <source>
        <strain evidence="5">NBRC 16418</strain>
    </source>
</reference>
<gene>
    <name evidence="5" type="ORF">Voc01_046070</name>
</gene>
<evidence type="ECO:0000259" key="4">
    <source>
        <dbReference type="Pfam" id="PF01370"/>
    </source>
</evidence>
<dbReference type="InterPro" id="IPR036291">
    <property type="entry name" value="NAD(P)-bd_dom_sf"/>
</dbReference>
<organism evidence="5 6">
    <name type="scientific">Virgisporangium ochraceum</name>
    <dbReference type="NCBI Taxonomy" id="65505"/>
    <lineage>
        <taxon>Bacteria</taxon>
        <taxon>Bacillati</taxon>
        <taxon>Actinomycetota</taxon>
        <taxon>Actinomycetes</taxon>
        <taxon>Micromonosporales</taxon>
        <taxon>Micromonosporaceae</taxon>
        <taxon>Virgisporangium</taxon>
    </lineage>
</organism>
<keyword evidence="6" id="KW-1185">Reference proteome</keyword>
<name>A0A8J3ZWF8_9ACTN</name>
<evidence type="ECO:0000256" key="3">
    <source>
        <dbReference type="ARBA" id="ARBA00023027"/>
    </source>
</evidence>
<evidence type="ECO:0000313" key="6">
    <source>
        <dbReference type="Proteomes" id="UP000635606"/>
    </source>
</evidence>
<dbReference type="CDD" id="cd08946">
    <property type="entry name" value="SDR_e"/>
    <property type="match status" value="1"/>
</dbReference>
<evidence type="ECO:0000313" key="5">
    <source>
        <dbReference type="EMBL" id="GIJ69690.1"/>
    </source>
</evidence>
<feature type="domain" description="NAD-dependent epimerase/dehydratase" evidence="4">
    <location>
        <begin position="3"/>
        <end position="226"/>
    </location>
</feature>
<dbReference type="PANTHER" id="PTHR43103">
    <property type="entry name" value="NUCLEOSIDE-DIPHOSPHATE-SUGAR EPIMERASE"/>
    <property type="match status" value="1"/>
</dbReference>
<keyword evidence="3" id="KW-0520">NAD</keyword>
<dbReference type="PANTHER" id="PTHR43103:SF5">
    <property type="entry name" value="4-EPIMERASE, PUTATIVE (AFU_ORTHOLOGUE AFUA_7G00360)-RELATED"/>
    <property type="match status" value="1"/>
</dbReference>
<accession>A0A8J3ZWF8</accession>
<dbReference type="Gene3D" id="3.40.50.720">
    <property type="entry name" value="NAD(P)-binding Rossmann-like Domain"/>
    <property type="match status" value="1"/>
</dbReference>
<sequence length="291" mass="30683">MRIAVTGSSGKVGRATVDRLRADGHDVLGLDVTGTAGPGFTRVDLADYGQTLDSVLGVTARHTGLDALVHLAAIPVNGLVPDVTTFHANLSVSFNVFHACLRAGIRRIVHASSITAVGFPFHEPPAYLPLDEDCPPRANNTYGLVKVLEEAMAAQLVRWDPELSITGLRITNVTGPGEYGPFATRGHDPAYRRDLLWSYVDARDVAAAVALALAAGRPGAVSYNIGASDTGLSVPTADLVAGAFPDVPLRGDLAGHEPVFAIGKAASDLGYRPAHLWRDELHSTDRVTPNS</sequence>
<dbReference type="RefSeq" id="WP_203929613.1">
    <property type="nucleotide sequence ID" value="NZ_BOPH01000068.1"/>
</dbReference>